<evidence type="ECO:0000313" key="8">
    <source>
        <dbReference type="Proteomes" id="UP000317178"/>
    </source>
</evidence>
<evidence type="ECO:0000259" key="6">
    <source>
        <dbReference type="PROSITE" id="PS51007"/>
    </source>
</evidence>
<evidence type="ECO:0000256" key="5">
    <source>
        <dbReference type="SAM" id="SignalP"/>
    </source>
</evidence>
<dbReference type="PANTHER" id="PTHR35889:SF3">
    <property type="entry name" value="F-BOX DOMAIN-CONTAINING PROTEIN"/>
    <property type="match status" value="1"/>
</dbReference>
<evidence type="ECO:0000256" key="2">
    <source>
        <dbReference type="ARBA" id="ARBA00022723"/>
    </source>
</evidence>
<feature type="signal peptide" evidence="5">
    <location>
        <begin position="1"/>
        <end position="25"/>
    </location>
</feature>
<keyword evidence="1 4" id="KW-0349">Heme</keyword>
<protein>
    <submittedName>
        <fullName evidence="7">Planctomycete cytochrome C</fullName>
    </submittedName>
</protein>
<evidence type="ECO:0000256" key="4">
    <source>
        <dbReference type="PROSITE-ProRule" id="PRU00433"/>
    </source>
</evidence>
<keyword evidence="3 4" id="KW-0408">Iron</keyword>
<dbReference type="InterPro" id="IPR009056">
    <property type="entry name" value="Cyt_c-like_dom"/>
</dbReference>
<evidence type="ECO:0000256" key="3">
    <source>
        <dbReference type="ARBA" id="ARBA00023004"/>
    </source>
</evidence>
<evidence type="ECO:0000256" key="1">
    <source>
        <dbReference type="ARBA" id="ARBA00022617"/>
    </source>
</evidence>
<dbReference type="GO" id="GO:0020037">
    <property type="term" value="F:heme binding"/>
    <property type="evidence" value="ECO:0007669"/>
    <property type="project" value="InterPro"/>
</dbReference>
<name>A0A518CR41_9PLAN</name>
<dbReference type="InterPro" id="IPR011444">
    <property type="entry name" value="DUF1549"/>
</dbReference>
<keyword evidence="5" id="KW-0732">Signal</keyword>
<dbReference type="InterPro" id="IPR036909">
    <property type="entry name" value="Cyt_c-like_dom_sf"/>
</dbReference>
<feature type="domain" description="Cytochrome c" evidence="6">
    <location>
        <begin position="23"/>
        <end position="119"/>
    </location>
</feature>
<proteinExistence type="predicted"/>
<dbReference type="Proteomes" id="UP000317178">
    <property type="component" value="Chromosome"/>
</dbReference>
<organism evidence="7 8">
    <name type="scientific">Polystyrenella longa</name>
    <dbReference type="NCBI Taxonomy" id="2528007"/>
    <lineage>
        <taxon>Bacteria</taxon>
        <taxon>Pseudomonadati</taxon>
        <taxon>Planctomycetota</taxon>
        <taxon>Planctomycetia</taxon>
        <taxon>Planctomycetales</taxon>
        <taxon>Planctomycetaceae</taxon>
        <taxon>Polystyrenella</taxon>
    </lineage>
</organism>
<reference evidence="7 8" key="1">
    <citation type="submission" date="2019-02" db="EMBL/GenBank/DDBJ databases">
        <title>Deep-cultivation of Planctomycetes and their phenomic and genomic characterization uncovers novel biology.</title>
        <authorList>
            <person name="Wiegand S."/>
            <person name="Jogler M."/>
            <person name="Boedeker C."/>
            <person name="Pinto D."/>
            <person name="Vollmers J."/>
            <person name="Rivas-Marin E."/>
            <person name="Kohn T."/>
            <person name="Peeters S.H."/>
            <person name="Heuer A."/>
            <person name="Rast P."/>
            <person name="Oberbeckmann S."/>
            <person name="Bunk B."/>
            <person name="Jeske O."/>
            <person name="Meyerdierks A."/>
            <person name="Storesund J.E."/>
            <person name="Kallscheuer N."/>
            <person name="Luecker S."/>
            <person name="Lage O.M."/>
            <person name="Pohl T."/>
            <person name="Merkel B.J."/>
            <person name="Hornburger P."/>
            <person name="Mueller R.-W."/>
            <person name="Bruemmer F."/>
            <person name="Labrenz M."/>
            <person name="Spormann A.M."/>
            <person name="Op den Camp H."/>
            <person name="Overmann J."/>
            <person name="Amann R."/>
            <person name="Jetten M.S.M."/>
            <person name="Mascher T."/>
            <person name="Medema M.H."/>
            <person name="Devos D.P."/>
            <person name="Kaster A.-K."/>
            <person name="Ovreas L."/>
            <person name="Rohde M."/>
            <person name="Galperin M.Y."/>
            <person name="Jogler C."/>
        </authorList>
    </citation>
    <scope>NUCLEOTIDE SEQUENCE [LARGE SCALE GENOMIC DNA]</scope>
    <source>
        <strain evidence="7 8">Pla110</strain>
    </source>
</reference>
<dbReference type="GO" id="GO:0046872">
    <property type="term" value="F:metal ion binding"/>
    <property type="evidence" value="ECO:0007669"/>
    <property type="project" value="UniProtKB-KW"/>
</dbReference>
<dbReference type="Pfam" id="PF07583">
    <property type="entry name" value="PSCyt2"/>
    <property type="match status" value="1"/>
</dbReference>
<accession>A0A518CR41</accession>
<dbReference type="KEGG" id="plon:Pla110_34470"/>
<dbReference type="InterPro" id="IPR022655">
    <property type="entry name" value="DUF1553"/>
</dbReference>
<evidence type="ECO:0000313" key="7">
    <source>
        <dbReference type="EMBL" id="QDU81702.1"/>
    </source>
</evidence>
<gene>
    <name evidence="7" type="ORF">Pla110_34470</name>
</gene>
<dbReference type="GO" id="GO:0009055">
    <property type="term" value="F:electron transfer activity"/>
    <property type="evidence" value="ECO:0007669"/>
    <property type="project" value="InterPro"/>
</dbReference>
<dbReference type="EMBL" id="CP036281">
    <property type="protein sequence ID" value="QDU81702.1"/>
    <property type="molecule type" value="Genomic_DNA"/>
</dbReference>
<sequence precursor="true">MFSRLLFASLLLLTGPLSQMNVAVAEEEPPTFERDIRPIFRAHCFDCHGASEESTKGGLDLRLKRFALEGGESGAALEPGDPDSSYLLMRIESGEMPPGDAHVSQDEIDTLRKWIAAGALTARPEPEEIPEGIGIAPEDREHWSFQPIERPATPALDQLSAPEQVQTDIDALLMASMTPKGLTFSDIARKETLIRRVALDLTGLQPTEAELNQFLNDESPEAYEQMVERYLATPHYGERWGRHWLDVAGYADSDGMTEQDRVRPFAYKYRDYIIKSFNENKPFDELVVEQLAGDEFVPSPYQNLTGEQQDLLAATGFLRMAADGTNIGGFNTEEHRNIVMADTIKIMSTSLIGLSVGCAQCHDHRYDPISQKDYYRFRAILEPALNRENWRTPDQRLVSLYTDEQIQAAADIEKQAQELTVQRNAKQKEYMDAALEKELLNHPEELREKLKTIYYKPAGERTEEEVAFYKKYPSVNISPGNLYQYNTEAAEDLKKQAAEIETVRAKKPFQDFVPVLNEIAGQIPKTHVFHRGEPTQPTDEVQPAALAISVTDGGAVNISPNEESRPMTGRRLAYAKWLTSGKHPLVARVMVNRIWMHHFGRPIVATPGDFGRLGVAPDHPELLDWLADEFMQTGWDIKQMHRLIMTSTVYKQSSQSHNKGIEKDPENFHYWKKPLYRLDAEAIRDSMLASAGSFNRRMYGEPIPVKENDVGQIVLGVDKKAPSNRPGEDVPLYGEEFRRSVYVQAIRSKPHTMLRTFDAPQIVVNCEKRTVSTVAPQALLMMNSDFSLETSTIMAEQLLAEFPQNSKMQIQEAWKRSMSETMDAETEATALAFLEQQQAWLTEHPPENQDPNHPYETPEKQALIDFCQAIFSSNGFMYVD</sequence>
<dbReference type="InterPro" id="IPR011429">
    <property type="entry name" value="Cyt_c_Planctomycete-type"/>
</dbReference>
<keyword evidence="8" id="KW-1185">Reference proteome</keyword>
<dbReference type="AlphaFoldDB" id="A0A518CR41"/>
<dbReference type="PANTHER" id="PTHR35889">
    <property type="entry name" value="CYCLOINULO-OLIGOSACCHARIDE FRUCTANOTRANSFERASE-RELATED"/>
    <property type="match status" value="1"/>
</dbReference>
<keyword evidence="2 4" id="KW-0479">Metal-binding</keyword>
<dbReference type="SUPFAM" id="SSF46626">
    <property type="entry name" value="Cytochrome c"/>
    <property type="match status" value="1"/>
</dbReference>
<dbReference type="PROSITE" id="PS51007">
    <property type="entry name" value="CYTC"/>
    <property type="match status" value="1"/>
</dbReference>
<feature type="chain" id="PRO_5022201763" evidence="5">
    <location>
        <begin position="26"/>
        <end position="880"/>
    </location>
</feature>
<dbReference type="Pfam" id="PF07587">
    <property type="entry name" value="PSD1"/>
    <property type="match status" value="1"/>
</dbReference>
<dbReference type="Pfam" id="PF07635">
    <property type="entry name" value="PSCyt1"/>
    <property type="match status" value="1"/>
</dbReference>